<proteinExistence type="predicted"/>
<reference evidence="1" key="1">
    <citation type="submission" date="2018-11" db="EMBL/GenBank/DDBJ databases">
        <authorList>
            <consortium name="Genoscope - CEA"/>
            <person name="William W."/>
        </authorList>
    </citation>
    <scope>NUCLEOTIDE SEQUENCE [LARGE SCALE GENOMIC DNA]</scope>
    <source>
        <strain evidence="1">T9AD</strain>
    </source>
</reference>
<gene>
    <name evidence="1" type="ORF">POT9AD_1743</name>
</gene>
<dbReference type="AlphaFoldDB" id="A0A653B286"/>
<evidence type="ECO:0000313" key="1">
    <source>
        <dbReference type="EMBL" id="VDN62723.1"/>
    </source>
</evidence>
<dbReference type="EMBL" id="LR130779">
    <property type="protein sequence ID" value="VDN62723.1"/>
    <property type="molecule type" value="Genomic_DNA"/>
</dbReference>
<name>A0A653B286_ECTOL</name>
<protein>
    <submittedName>
        <fullName evidence="1">Uncharacterized protein</fullName>
    </submittedName>
</protein>
<sequence length="22" mass="2507">MKGQIYLLGTTEDQALPGKRMR</sequence>
<organism evidence="1">
    <name type="scientific">Ectopseudomonas oleovorans</name>
    <name type="common">Pseudomonas oleovorans</name>
    <dbReference type="NCBI Taxonomy" id="301"/>
    <lineage>
        <taxon>Bacteria</taxon>
        <taxon>Pseudomonadati</taxon>
        <taxon>Pseudomonadota</taxon>
        <taxon>Gammaproteobacteria</taxon>
        <taxon>Pseudomonadales</taxon>
        <taxon>Pseudomonadaceae</taxon>
        <taxon>Ectopseudomonas</taxon>
    </lineage>
</organism>
<accession>A0A653B286</accession>